<dbReference type="EMBL" id="CAAKMV010000130">
    <property type="protein sequence ID" value="VIO57792.1"/>
    <property type="molecule type" value="Genomic_DNA"/>
</dbReference>
<sequence>MQCYSTRCVVLYDRVLASTALTSFSRSTSVASPNKRRASAKPLSKSTPAASVTRNRSSSGQWAPRARCAIMSRDPGQRNNCDRSLEGV</sequence>
<name>A0A4E9E1V9_GIBZA</name>
<evidence type="ECO:0000313" key="3">
    <source>
        <dbReference type="EMBL" id="VIO57792.1"/>
    </source>
</evidence>
<evidence type="ECO:0000313" key="2">
    <source>
        <dbReference type="EMBL" id="CAG1990075.1"/>
    </source>
</evidence>
<gene>
    <name evidence="3" type="ORF">FUG_LOCUS257908</name>
    <name evidence="2" type="ORF">MDCFG202_LOCUS328560</name>
</gene>
<feature type="region of interest" description="Disordered" evidence="1">
    <location>
        <begin position="26"/>
        <end position="88"/>
    </location>
</feature>
<dbReference type="Proteomes" id="UP000746612">
    <property type="component" value="Unassembled WGS sequence"/>
</dbReference>
<reference evidence="2" key="2">
    <citation type="submission" date="2021-03" db="EMBL/GenBank/DDBJ databases">
        <authorList>
            <person name="Alouane T."/>
            <person name="Langin T."/>
            <person name="Bonhomme L."/>
        </authorList>
    </citation>
    <scope>NUCLEOTIDE SEQUENCE</scope>
    <source>
        <strain evidence="2">MDC_Fg202</strain>
    </source>
</reference>
<organism evidence="3">
    <name type="scientific">Gibberella zeae</name>
    <name type="common">Wheat head blight fungus</name>
    <name type="synonym">Fusarium graminearum</name>
    <dbReference type="NCBI Taxonomy" id="5518"/>
    <lineage>
        <taxon>Eukaryota</taxon>
        <taxon>Fungi</taxon>
        <taxon>Dikarya</taxon>
        <taxon>Ascomycota</taxon>
        <taxon>Pezizomycotina</taxon>
        <taxon>Sordariomycetes</taxon>
        <taxon>Hypocreomycetidae</taxon>
        <taxon>Hypocreales</taxon>
        <taxon>Nectriaceae</taxon>
        <taxon>Fusarium</taxon>
    </lineage>
</organism>
<accession>A0A4E9E1V9</accession>
<reference evidence="3" key="1">
    <citation type="submission" date="2019-04" db="EMBL/GenBank/DDBJ databases">
        <authorList>
            <person name="Melise S."/>
            <person name="Noan J."/>
            <person name="Okalmin O."/>
        </authorList>
    </citation>
    <scope>NUCLEOTIDE SEQUENCE</scope>
    <source>
        <strain evidence="3">FN9</strain>
    </source>
</reference>
<dbReference type="AlphaFoldDB" id="A0A4E9E1V9"/>
<dbReference type="EMBL" id="CAJPIJ010000147">
    <property type="protein sequence ID" value="CAG1990075.1"/>
    <property type="molecule type" value="Genomic_DNA"/>
</dbReference>
<feature type="compositionally biased region" description="Polar residues" evidence="1">
    <location>
        <begin position="44"/>
        <end position="61"/>
    </location>
</feature>
<evidence type="ECO:0000256" key="1">
    <source>
        <dbReference type="SAM" id="MobiDB-lite"/>
    </source>
</evidence>
<proteinExistence type="predicted"/>
<protein>
    <submittedName>
        <fullName evidence="3">Uncharacterized protein</fullName>
    </submittedName>
</protein>